<dbReference type="CDD" id="cd01650">
    <property type="entry name" value="RT_nLTR_like"/>
    <property type="match status" value="1"/>
</dbReference>
<feature type="domain" description="Reverse transcriptase" evidence="1">
    <location>
        <begin position="372"/>
        <end position="487"/>
    </location>
</feature>
<dbReference type="InterPro" id="IPR000477">
    <property type="entry name" value="RT_dom"/>
</dbReference>
<dbReference type="AlphaFoldDB" id="A0A438IEN5"/>
<comment type="caution">
    <text evidence="2">The sequence shown here is derived from an EMBL/GenBank/DDBJ whole genome shotgun (WGS) entry which is preliminary data.</text>
</comment>
<name>A0A438IEN5_VITVI</name>
<dbReference type="PANTHER" id="PTHR46890">
    <property type="entry name" value="NON-LTR RETROLELEMENT REVERSE TRANSCRIPTASE-LIKE PROTEIN-RELATED"/>
    <property type="match status" value="1"/>
</dbReference>
<sequence>MWSESTQWKLQLLAHFHIPARQISNQLEYLVNLVQRLKVPVGPAQSFHMALTKDFHTILEGLVARVRDWDPLRVVPTEDLLVLDGQKEPSWGLVGSVGVTELAIVLIGSGFASPLVERTNFQLEGGGDEEWNSRYLLKFSRCLDMLMEGFEEGILYLLRRMKGRIDQKGQNGVSRKTKLLYLKSSRELKKLEWTVSYKKARVDTSLGVQLEALVFWDNRVFELVDLEEGEYSISCHFKNCVDGVVWVFTGDEKEKRSALNLEDCETRKEVRGSYKTWVLREEISWRQNSREVWLKKGDNNTRFFHRMVNAHSRRNWLSKLKVNGCWHTKENDLKDNVAGDVVKVDVMRFFRDFHERGRFVKSLNATFLVLVPKKRGAEDLKDFRLISLVGNLYKLLAKILDAVLIANEVVDSRWKNNEGGVLCKLDIEKAYDHVNWKFLMAVLRKMGFGEKWINWIDCSMRLRQGDPISPYLFMIVMEAVSCLLRRALSEGYLSGWRVRGLRINLEKSELISMGRVHDIEDLAMELRCKVAGLPSCYLGLPLRAPFKSVAVWDGVEERF</sequence>
<dbReference type="PANTHER" id="PTHR46890:SF1">
    <property type="entry name" value="REVERSE TRANSCRIPTASE DOMAIN-CONTAINING PROTEIN"/>
    <property type="match status" value="1"/>
</dbReference>
<organism evidence="2 3">
    <name type="scientific">Vitis vinifera</name>
    <name type="common">Grape</name>
    <dbReference type="NCBI Taxonomy" id="29760"/>
    <lineage>
        <taxon>Eukaryota</taxon>
        <taxon>Viridiplantae</taxon>
        <taxon>Streptophyta</taxon>
        <taxon>Embryophyta</taxon>
        <taxon>Tracheophyta</taxon>
        <taxon>Spermatophyta</taxon>
        <taxon>Magnoliopsida</taxon>
        <taxon>eudicotyledons</taxon>
        <taxon>Gunneridae</taxon>
        <taxon>Pentapetalae</taxon>
        <taxon>rosids</taxon>
        <taxon>Vitales</taxon>
        <taxon>Vitaceae</taxon>
        <taxon>Viteae</taxon>
        <taxon>Vitis</taxon>
    </lineage>
</organism>
<reference evidence="2 3" key="1">
    <citation type="journal article" date="2018" name="PLoS Genet.">
        <title>Population sequencing reveals clonal diversity and ancestral inbreeding in the grapevine cultivar Chardonnay.</title>
        <authorList>
            <person name="Roach M.J."/>
            <person name="Johnson D.L."/>
            <person name="Bohlmann J."/>
            <person name="van Vuuren H.J."/>
            <person name="Jones S.J."/>
            <person name="Pretorius I.S."/>
            <person name="Schmidt S.A."/>
            <person name="Borneman A.R."/>
        </authorList>
    </citation>
    <scope>NUCLEOTIDE SEQUENCE [LARGE SCALE GENOMIC DNA]</scope>
    <source>
        <strain evidence="3">cv. Chardonnay</strain>
        <tissue evidence="2">Leaf</tissue>
    </source>
</reference>
<dbReference type="EMBL" id="QGNW01000116">
    <property type="protein sequence ID" value="RVW95203.1"/>
    <property type="molecule type" value="Genomic_DNA"/>
</dbReference>
<dbReference type="InterPro" id="IPR052343">
    <property type="entry name" value="Retrotransposon-Effector_Assoc"/>
</dbReference>
<evidence type="ECO:0000313" key="3">
    <source>
        <dbReference type="Proteomes" id="UP000288805"/>
    </source>
</evidence>
<gene>
    <name evidence="2" type="ORF">CK203_025628</name>
</gene>
<protein>
    <recommendedName>
        <fullName evidence="1">Reverse transcriptase domain-containing protein</fullName>
    </recommendedName>
</protein>
<evidence type="ECO:0000259" key="1">
    <source>
        <dbReference type="Pfam" id="PF00078"/>
    </source>
</evidence>
<accession>A0A438IEN5</accession>
<proteinExistence type="predicted"/>
<dbReference type="Proteomes" id="UP000288805">
    <property type="component" value="Unassembled WGS sequence"/>
</dbReference>
<evidence type="ECO:0000313" key="2">
    <source>
        <dbReference type="EMBL" id="RVW95203.1"/>
    </source>
</evidence>
<dbReference type="Pfam" id="PF00078">
    <property type="entry name" value="RVT_1"/>
    <property type="match status" value="1"/>
</dbReference>